<evidence type="ECO:0000256" key="10">
    <source>
        <dbReference type="ARBA" id="ARBA00022842"/>
    </source>
</evidence>
<feature type="transmembrane region" description="Helical" evidence="16">
    <location>
        <begin position="186"/>
        <end position="210"/>
    </location>
</feature>
<dbReference type="InterPro" id="IPR001757">
    <property type="entry name" value="P_typ_ATPase"/>
</dbReference>
<dbReference type="PROSITE" id="PS50846">
    <property type="entry name" value="HMA_2"/>
    <property type="match status" value="2"/>
</dbReference>
<feature type="transmembrane region" description="Helical" evidence="16">
    <location>
        <begin position="162"/>
        <end position="180"/>
    </location>
</feature>
<dbReference type="GO" id="GO:0016887">
    <property type="term" value="F:ATP hydrolysis activity"/>
    <property type="evidence" value="ECO:0007669"/>
    <property type="project" value="InterPro"/>
</dbReference>
<evidence type="ECO:0000256" key="16">
    <source>
        <dbReference type="RuleBase" id="RU362081"/>
    </source>
</evidence>
<keyword evidence="16" id="KW-1003">Cell membrane</keyword>
<evidence type="ECO:0000256" key="12">
    <source>
        <dbReference type="ARBA" id="ARBA00022989"/>
    </source>
</evidence>
<dbReference type="SUPFAM" id="SSF55008">
    <property type="entry name" value="HMA, heavy metal-associated domain"/>
    <property type="match status" value="2"/>
</dbReference>
<dbReference type="GO" id="GO:0005524">
    <property type="term" value="F:ATP binding"/>
    <property type="evidence" value="ECO:0007669"/>
    <property type="project" value="UniProtKB-UniRule"/>
</dbReference>
<evidence type="ECO:0000256" key="11">
    <source>
        <dbReference type="ARBA" id="ARBA00022967"/>
    </source>
</evidence>
<protein>
    <submittedName>
        <fullName evidence="18">ATPase P</fullName>
    </submittedName>
</protein>
<dbReference type="SFLD" id="SFLDS00003">
    <property type="entry name" value="Haloacid_Dehalogenase"/>
    <property type="match status" value="1"/>
</dbReference>
<dbReference type="SUPFAM" id="SSF56784">
    <property type="entry name" value="HAD-like"/>
    <property type="match status" value="1"/>
</dbReference>
<dbReference type="Gene3D" id="3.40.1110.10">
    <property type="entry name" value="Calcium-transporting ATPase, cytoplasmic domain N"/>
    <property type="match status" value="1"/>
</dbReference>
<dbReference type="PANTHER" id="PTHR43520">
    <property type="entry name" value="ATP7, ISOFORM B"/>
    <property type="match status" value="1"/>
</dbReference>
<feature type="transmembrane region" description="Helical" evidence="16">
    <location>
        <begin position="744"/>
        <end position="768"/>
    </location>
</feature>
<dbReference type="Gene3D" id="2.70.150.10">
    <property type="entry name" value="Calcium-transporting ATPase, cytoplasmic transduction domain A"/>
    <property type="match status" value="1"/>
</dbReference>
<dbReference type="InterPro" id="IPR017969">
    <property type="entry name" value="Heavy-metal-associated_CS"/>
</dbReference>
<feature type="transmembrane region" description="Helical" evidence="16">
    <location>
        <begin position="401"/>
        <end position="423"/>
    </location>
</feature>
<dbReference type="PATRIC" id="fig|1703779.3.peg.293"/>
<dbReference type="PRINTS" id="PR00942">
    <property type="entry name" value="CUATPASEI"/>
</dbReference>
<keyword evidence="7 16" id="KW-0547">Nucleotide-binding</keyword>
<evidence type="ECO:0000256" key="9">
    <source>
        <dbReference type="ARBA" id="ARBA00022840"/>
    </source>
</evidence>
<dbReference type="InterPro" id="IPR044492">
    <property type="entry name" value="P_typ_ATPase_HD_dom"/>
</dbReference>
<keyword evidence="5 16" id="KW-0479">Metal-binding</keyword>
<dbReference type="PANTHER" id="PTHR43520:SF8">
    <property type="entry name" value="P-TYPE CU(+) TRANSPORTER"/>
    <property type="match status" value="1"/>
</dbReference>
<dbReference type="EMBL" id="LJUJ01000001">
    <property type="protein sequence ID" value="KPK64897.1"/>
    <property type="molecule type" value="Genomic_DNA"/>
</dbReference>
<dbReference type="GO" id="GO:0043682">
    <property type="term" value="F:P-type divalent copper transporter activity"/>
    <property type="evidence" value="ECO:0007669"/>
    <property type="project" value="TreeGrafter"/>
</dbReference>
<dbReference type="InterPro" id="IPR027256">
    <property type="entry name" value="P-typ_ATPase_IB"/>
</dbReference>
<evidence type="ECO:0000256" key="5">
    <source>
        <dbReference type="ARBA" id="ARBA00022723"/>
    </source>
</evidence>
<evidence type="ECO:0000256" key="14">
    <source>
        <dbReference type="ARBA" id="ARBA00023065"/>
    </source>
</evidence>
<keyword evidence="14" id="KW-0406">Ion transport</keyword>
<keyword evidence="4 16" id="KW-0812">Transmembrane</keyword>
<dbReference type="InterPro" id="IPR036163">
    <property type="entry name" value="HMA_dom_sf"/>
</dbReference>
<dbReference type="NCBIfam" id="TIGR01511">
    <property type="entry name" value="ATPase-IB1_Cu"/>
    <property type="match status" value="1"/>
</dbReference>
<dbReference type="InterPro" id="IPR008250">
    <property type="entry name" value="ATPase_P-typ_transduc_dom_A_sf"/>
</dbReference>
<dbReference type="Pfam" id="PF00122">
    <property type="entry name" value="E1-E2_ATPase"/>
    <property type="match status" value="1"/>
</dbReference>
<dbReference type="InterPro" id="IPR006121">
    <property type="entry name" value="HMA_dom"/>
</dbReference>
<dbReference type="FunFam" id="2.70.150.10:FF:000002">
    <property type="entry name" value="Copper-transporting ATPase 1, putative"/>
    <property type="match status" value="1"/>
</dbReference>
<keyword evidence="11" id="KW-1278">Translocase</keyword>
<dbReference type="GO" id="GO:0005886">
    <property type="term" value="C:plasma membrane"/>
    <property type="evidence" value="ECO:0007669"/>
    <property type="project" value="UniProtKB-SubCell"/>
</dbReference>
<dbReference type="PRINTS" id="PR00119">
    <property type="entry name" value="CATATPASE"/>
</dbReference>
<dbReference type="PROSITE" id="PS00154">
    <property type="entry name" value="ATPASE_E1_E2"/>
    <property type="match status" value="1"/>
</dbReference>
<dbReference type="SFLD" id="SFLDG00002">
    <property type="entry name" value="C1.7:_P-type_atpase_like"/>
    <property type="match status" value="1"/>
</dbReference>
<dbReference type="AlphaFoldDB" id="A0A0S8FX17"/>
<evidence type="ECO:0000256" key="2">
    <source>
        <dbReference type="ARBA" id="ARBA00006024"/>
    </source>
</evidence>
<dbReference type="GO" id="GO:0005507">
    <property type="term" value="F:copper ion binding"/>
    <property type="evidence" value="ECO:0007669"/>
    <property type="project" value="InterPro"/>
</dbReference>
<dbReference type="SFLD" id="SFLDF00027">
    <property type="entry name" value="p-type_atpase"/>
    <property type="match status" value="1"/>
</dbReference>
<evidence type="ECO:0000256" key="7">
    <source>
        <dbReference type="ARBA" id="ARBA00022741"/>
    </source>
</evidence>
<evidence type="ECO:0000256" key="3">
    <source>
        <dbReference type="ARBA" id="ARBA00022448"/>
    </source>
</evidence>
<dbReference type="Gene3D" id="3.40.50.1000">
    <property type="entry name" value="HAD superfamily/HAD-like"/>
    <property type="match status" value="1"/>
</dbReference>
<dbReference type="SUPFAM" id="SSF81665">
    <property type="entry name" value="Calcium ATPase, transmembrane domain M"/>
    <property type="match status" value="1"/>
</dbReference>
<evidence type="ECO:0000256" key="4">
    <source>
        <dbReference type="ARBA" id="ARBA00022692"/>
    </source>
</evidence>
<evidence type="ECO:0000313" key="19">
    <source>
        <dbReference type="Proteomes" id="UP000051373"/>
    </source>
</evidence>
<dbReference type="Pfam" id="PF00702">
    <property type="entry name" value="Hydrolase"/>
    <property type="match status" value="1"/>
</dbReference>
<dbReference type="PRINTS" id="PR00943">
    <property type="entry name" value="CUATPASE"/>
</dbReference>
<dbReference type="GO" id="GO:0055070">
    <property type="term" value="P:copper ion homeostasis"/>
    <property type="evidence" value="ECO:0007669"/>
    <property type="project" value="TreeGrafter"/>
</dbReference>
<evidence type="ECO:0000256" key="6">
    <source>
        <dbReference type="ARBA" id="ARBA00022737"/>
    </source>
</evidence>
<keyword evidence="12 16" id="KW-1133">Transmembrane helix</keyword>
<dbReference type="Pfam" id="PF00403">
    <property type="entry name" value="HMA"/>
    <property type="match status" value="2"/>
</dbReference>
<dbReference type="InterPro" id="IPR023298">
    <property type="entry name" value="ATPase_P-typ_TM_dom_sf"/>
</dbReference>
<dbReference type="SUPFAM" id="SSF81653">
    <property type="entry name" value="Calcium ATPase, transduction domain A"/>
    <property type="match status" value="1"/>
</dbReference>
<comment type="caution">
    <text evidence="18">The sequence shown here is derived from an EMBL/GenBank/DDBJ whole genome shotgun (WGS) entry which is preliminary data.</text>
</comment>
<evidence type="ECO:0000256" key="8">
    <source>
        <dbReference type="ARBA" id="ARBA00022796"/>
    </source>
</evidence>
<feature type="transmembrane region" description="Helical" evidence="16">
    <location>
        <begin position="774"/>
        <end position="793"/>
    </location>
</feature>
<dbReference type="STRING" id="1703779.AMJ83_01065"/>
<feature type="transmembrane region" description="Helical" evidence="16">
    <location>
        <begin position="222"/>
        <end position="242"/>
    </location>
</feature>
<comment type="subcellular location">
    <subcellularLocation>
        <location evidence="16">Cell membrane</location>
    </subcellularLocation>
    <subcellularLocation>
        <location evidence="1">Endomembrane system</location>
        <topology evidence="1">Multi-pass membrane protein</topology>
    </subcellularLocation>
</comment>
<dbReference type="Proteomes" id="UP000051373">
    <property type="component" value="Unassembled WGS sequence"/>
</dbReference>
<dbReference type="NCBIfam" id="TIGR01494">
    <property type="entry name" value="ATPase_P-type"/>
    <property type="match status" value="1"/>
</dbReference>
<gene>
    <name evidence="18" type="ORF">AMJ83_01065</name>
</gene>
<feature type="domain" description="HMA" evidence="17">
    <location>
        <begin position="70"/>
        <end position="136"/>
    </location>
</feature>
<evidence type="ECO:0000256" key="15">
    <source>
        <dbReference type="ARBA" id="ARBA00023136"/>
    </source>
</evidence>
<dbReference type="PROSITE" id="PS01047">
    <property type="entry name" value="HMA_1"/>
    <property type="match status" value="1"/>
</dbReference>
<dbReference type="InterPro" id="IPR023214">
    <property type="entry name" value="HAD_sf"/>
</dbReference>
<dbReference type="CDD" id="cd02094">
    <property type="entry name" value="P-type_ATPase_Cu-like"/>
    <property type="match status" value="1"/>
</dbReference>
<dbReference type="Gene3D" id="3.30.70.100">
    <property type="match status" value="2"/>
</dbReference>
<keyword evidence="6" id="KW-0677">Repeat</keyword>
<dbReference type="NCBIfam" id="TIGR00003">
    <property type="entry name" value="copper ion binding protein"/>
    <property type="match status" value="2"/>
</dbReference>
<feature type="domain" description="HMA" evidence="17">
    <location>
        <begin position="2"/>
        <end position="68"/>
    </location>
</feature>
<name>A0A0S8FX17_UNCW3</name>
<dbReference type="FunFam" id="3.30.70.100:FF:000005">
    <property type="entry name" value="Copper-exporting P-type ATPase A"/>
    <property type="match status" value="2"/>
</dbReference>
<reference evidence="18 19" key="1">
    <citation type="journal article" date="2015" name="Microbiome">
        <title>Genomic resolution of linkages in carbon, nitrogen, and sulfur cycling among widespread estuary sediment bacteria.</title>
        <authorList>
            <person name="Baker B.J."/>
            <person name="Lazar C.S."/>
            <person name="Teske A.P."/>
            <person name="Dick G.J."/>
        </authorList>
    </citation>
    <scope>NUCLEOTIDE SEQUENCE [LARGE SCALE GENOMIC DNA]</scope>
    <source>
        <strain evidence="18">SM23_42</strain>
    </source>
</reference>
<proteinExistence type="inferred from homology"/>
<comment type="similarity">
    <text evidence="2 16">Belongs to the cation transport ATPase (P-type) (TC 3.A.3) family. Type IB subfamily.</text>
</comment>
<sequence>MKQASLRVSGMTCAMCVQTIERALAKMDGVVSVRVNPANETAAVEYDDRKIEVKDLQQAITEAGYGVVNERAVLKVGGMTCATCVATIENALRSKEGSIDVKVNLGTEKAYVTYNPSILSIPEMKRAIEETGYQYLGLEGEETEELEKAAREMDLRQKRTRFVVGFAVSIPLMLMMYLNVKLPFPNAYFMLITSTPAFVYVSHPIFMAAYWALRNKNLNMDVMYSMGIGVAYISSLLGTFEIVLTKDFLFFEAALMLASFLTFGRYLEARAKGKTSEAIKKLMGLQPKTATIMHDSEEKTLPIEDVRVEDIVLVKPGERIPVDGVVIAGASFVDESMITGEPIPAEKKTRSNVVGGTINKNGVLTIRATKIGKDTALAQIIRLVETAQGSKPPVQRIADRVVSYFIPVVLTIAFVTFLVWYLVLSNTLLFALTRLISVLVIACPCALGLATPTAVTVGIGRGAELGILIKNGEALELSEKLTTVVFDKTGTLTKGRPAVTDLVTVGITEDDLLQAAASLEKKSLHPIAEAIVDRAEQQNVVLADVEDLDTIEGKGVTGRLDGKTILVGSALLLEDNDIEYPQEIKERALETEKEGKSVIYVASNGKLCGLVGVADTLKDNAAIAVKELQKMKLEVTMITGDNERAAAAIAEKIGIDKTLASVLPHDKANEVKRLQEHGKLVAFVGDGINDAPALAQADVGIAIGSGTDVAIESGEVILMKDDVLDAAAAIQLGRKVMSRIKQNLFWAFAYNTALIPVAAGLLHPFFGITFRPELAGFAMAMSSVTVVTLSLLLRRYTPAARKQRL</sequence>
<dbReference type="InterPro" id="IPR006122">
    <property type="entry name" value="HMA_Cu_ion-bd"/>
</dbReference>
<feature type="transmembrane region" description="Helical" evidence="16">
    <location>
        <begin position="435"/>
        <end position="460"/>
    </location>
</feature>
<dbReference type="InterPro" id="IPR018303">
    <property type="entry name" value="ATPase_P-typ_P_site"/>
</dbReference>
<dbReference type="InterPro" id="IPR023299">
    <property type="entry name" value="ATPase_P-typ_cyto_dom_N"/>
</dbReference>
<organism evidence="18 19">
    <name type="scientific">candidate division WOR_3 bacterium SM23_42</name>
    <dbReference type="NCBI Taxonomy" id="1703779"/>
    <lineage>
        <taxon>Bacteria</taxon>
        <taxon>Bacteria division WOR-3</taxon>
    </lineage>
</organism>
<keyword evidence="9 16" id="KW-0067">ATP-binding</keyword>
<keyword evidence="8" id="KW-0187">Copper transport</keyword>
<keyword evidence="10" id="KW-0460">Magnesium</keyword>
<dbReference type="CDD" id="cd00371">
    <property type="entry name" value="HMA"/>
    <property type="match status" value="2"/>
</dbReference>
<dbReference type="InterPro" id="IPR036412">
    <property type="entry name" value="HAD-like_sf"/>
</dbReference>
<dbReference type="InterPro" id="IPR059000">
    <property type="entry name" value="ATPase_P-type_domA"/>
</dbReference>
<evidence type="ECO:0000256" key="13">
    <source>
        <dbReference type="ARBA" id="ARBA00023008"/>
    </source>
</evidence>
<dbReference type="NCBIfam" id="TIGR01525">
    <property type="entry name" value="ATPase-IB_hvy"/>
    <property type="match status" value="1"/>
</dbReference>
<evidence type="ECO:0000256" key="1">
    <source>
        <dbReference type="ARBA" id="ARBA00004127"/>
    </source>
</evidence>
<keyword evidence="15 16" id="KW-0472">Membrane</keyword>
<dbReference type="GO" id="GO:0012505">
    <property type="term" value="C:endomembrane system"/>
    <property type="evidence" value="ECO:0007669"/>
    <property type="project" value="UniProtKB-SubCell"/>
</dbReference>
<evidence type="ECO:0000259" key="17">
    <source>
        <dbReference type="PROSITE" id="PS50846"/>
    </source>
</evidence>
<feature type="transmembrane region" description="Helical" evidence="16">
    <location>
        <begin position="248"/>
        <end position="267"/>
    </location>
</feature>
<keyword evidence="13" id="KW-0186">Copper</keyword>
<evidence type="ECO:0000313" key="18">
    <source>
        <dbReference type="EMBL" id="KPK64897.1"/>
    </source>
</evidence>
<accession>A0A0S8FX17</accession>
<keyword evidence="3" id="KW-0813">Transport</keyword>